<evidence type="ECO:0000313" key="4">
    <source>
        <dbReference type="EMBL" id="MBM7471006.1"/>
    </source>
</evidence>
<dbReference type="Proteomes" id="UP000776164">
    <property type="component" value="Unassembled WGS sequence"/>
</dbReference>
<gene>
    <name evidence="4" type="ORF">JOE66_000640</name>
</gene>
<evidence type="ECO:0000259" key="3">
    <source>
        <dbReference type="Pfam" id="PF13946"/>
    </source>
</evidence>
<feature type="chain" id="PRO_5045048411" description="DUF4214 domain-containing protein" evidence="2">
    <location>
        <begin position="30"/>
        <end position="524"/>
    </location>
</feature>
<feature type="signal peptide" evidence="2">
    <location>
        <begin position="1"/>
        <end position="29"/>
    </location>
</feature>
<feature type="region of interest" description="Disordered" evidence="1">
    <location>
        <begin position="48"/>
        <end position="134"/>
    </location>
</feature>
<proteinExistence type="predicted"/>
<feature type="domain" description="DUF4214" evidence="3">
    <location>
        <begin position="319"/>
        <end position="365"/>
    </location>
</feature>
<reference evidence="4 5" key="1">
    <citation type="submission" date="2021-01" db="EMBL/GenBank/DDBJ databases">
        <title>Sequencing the genomes of 1000 actinobacteria strains.</title>
        <authorList>
            <person name="Klenk H.-P."/>
        </authorList>
    </citation>
    <scope>NUCLEOTIDE SEQUENCE [LARGE SCALE GENOMIC DNA]</scope>
    <source>
        <strain evidence="4 5">DSM 13057</strain>
    </source>
</reference>
<dbReference type="EMBL" id="JAFBBU010000001">
    <property type="protein sequence ID" value="MBM7471006.1"/>
    <property type="molecule type" value="Genomic_DNA"/>
</dbReference>
<protein>
    <recommendedName>
        <fullName evidence="3">DUF4214 domain-containing protein</fullName>
    </recommendedName>
</protein>
<dbReference type="InterPro" id="IPR025282">
    <property type="entry name" value="DUF4214"/>
</dbReference>
<evidence type="ECO:0000256" key="1">
    <source>
        <dbReference type="SAM" id="MobiDB-lite"/>
    </source>
</evidence>
<dbReference type="Pfam" id="PF13946">
    <property type="entry name" value="DUF4214"/>
    <property type="match status" value="1"/>
</dbReference>
<evidence type="ECO:0000313" key="5">
    <source>
        <dbReference type="Proteomes" id="UP000776164"/>
    </source>
</evidence>
<comment type="caution">
    <text evidence="4">The sequence shown here is derived from an EMBL/GenBank/DDBJ whole genome shotgun (WGS) entry which is preliminary data.</text>
</comment>
<accession>A0ABS2L236</accession>
<dbReference type="Gene3D" id="1.10.3130.20">
    <property type="entry name" value="Phycobilisome linker domain"/>
    <property type="match status" value="1"/>
</dbReference>
<feature type="compositionally biased region" description="Pro residues" evidence="1">
    <location>
        <begin position="56"/>
        <end position="75"/>
    </location>
</feature>
<dbReference type="InterPro" id="IPR038255">
    <property type="entry name" value="PBS_linker_sf"/>
</dbReference>
<sequence length="524" mass="54833">MIRLNRVSIAVTIALVAGLGGVGVQPAFAQPTPTPSVALLAAASTAPLPTATGAPTPTPTQAPTPTPDAGPPSPSTPVSASPQPVATTTPAPTPTALPTIVPTPAKSTPPSSATPTPSPTAPSAGAQAAGTPLVSNDPRELAQALVDAKTAGALRTNPPAIFDREIAPLAQGQALTGCTVDTRILQIIVLTLYKFGSVTISDIQRPCIGDQTNCGAPTYSVHCTDPARAVDFAVVGGVVLNGSNSQTIQLLKLLDSVVPDGTNAGQYQCRVSAGTSLYLVNINQFSDSCNHEHIDFRNTNVPLNLAAIGAGVNVLSASGSYVTALYNDYLARTPSFSELMFWTKILDGGGARTAVSDAFVSSDEYRLIRINAAYRGILGRGSDPGGQTFWLTRMQQGLLTTDDIETSFYGSLEYFTNHGGTNLSFALSLYQTLLKRSGSGSEYQFWADLAQAHGRDWVIAQFWDSTETISSRVSAMYSSYLGRVPDPSGLQNWVGLALKLGDSGLRSGLTGSDEYWGRAATRFH</sequence>
<feature type="compositionally biased region" description="Low complexity" evidence="1">
    <location>
        <begin position="76"/>
        <end position="132"/>
    </location>
</feature>
<dbReference type="RefSeq" id="WP_205106688.1">
    <property type="nucleotide sequence ID" value="NZ_BAAAHT010000017.1"/>
</dbReference>
<keyword evidence="2" id="KW-0732">Signal</keyword>
<organism evidence="4 5">
    <name type="scientific">Subtercola frigoramans</name>
    <dbReference type="NCBI Taxonomy" id="120298"/>
    <lineage>
        <taxon>Bacteria</taxon>
        <taxon>Bacillati</taxon>
        <taxon>Actinomycetota</taxon>
        <taxon>Actinomycetes</taxon>
        <taxon>Micrococcales</taxon>
        <taxon>Microbacteriaceae</taxon>
        <taxon>Subtercola</taxon>
    </lineage>
</organism>
<keyword evidence="5" id="KW-1185">Reference proteome</keyword>
<evidence type="ECO:0000256" key="2">
    <source>
        <dbReference type="SAM" id="SignalP"/>
    </source>
</evidence>
<name>A0ABS2L236_9MICO</name>